<protein>
    <submittedName>
        <fullName evidence="2">Uncharacterized protein</fullName>
    </submittedName>
</protein>
<reference evidence="3" key="2">
    <citation type="journal article" date="2016" name="Sci. Rep.">
        <title>Dictyocaulus viviparus genome, variome and transcriptome elucidate lungworm biology and support future intervention.</title>
        <authorList>
            <person name="McNulty S.N."/>
            <person name="Strube C."/>
            <person name="Rosa B.A."/>
            <person name="Martin J.C."/>
            <person name="Tyagi R."/>
            <person name="Choi Y.J."/>
            <person name="Wang Q."/>
            <person name="Hallsworth Pepin K."/>
            <person name="Zhang X."/>
            <person name="Ozersky P."/>
            <person name="Wilson R.K."/>
            <person name="Sternberg P.W."/>
            <person name="Gasser R.B."/>
            <person name="Mitreva M."/>
        </authorList>
    </citation>
    <scope>NUCLEOTIDE SEQUENCE [LARGE SCALE GENOMIC DNA]</scope>
    <source>
        <strain evidence="3">HannoverDv2000</strain>
    </source>
</reference>
<keyword evidence="1" id="KW-1133">Transmembrane helix</keyword>
<keyword evidence="1" id="KW-0812">Transmembrane</keyword>
<reference evidence="2 3" key="1">
    <citation type="submission" date="2013-11" db="EMBL/GenBank/DDBJ databases">
        <title>Draft genome of the bovine lungworm Dictyocaulus viviparus.</title>
        <authorList>
            <person name="Mitreva M."/>
        </authorList>
    </citation>
    <scope>NUCLEOTIDE SEQUENCE [LARGE SCALE GENOMIC DNA]</scope>
    <source>
        <strain evidence="2 3">HannoverDv2000</strain>
    </source>
</reference>
<dbReference type="Proteomes" id="UP000053766">
    <property type="component" value="Unassembled WGS sequence"/>
</dbReference>
<organism evidence="2 3">
    <name type="scientific">Dictyocaulus viviparus</name>
    <name type="common">Bovine lungworm</name>
    <dbReference type="NCBI Taxonomy" id="29172"/>
    <lineage>
        <taxon>Eukaryota</taxon>
        <taxon>Metazoa</taxon>
        <taxon>Ecdysozoa</taxon>
        <taxon>Nematoda</taxon>
        <taxon>Chromadorea</taxon>
        <taxon>Rhabditida</taxon>
        <taxon>Rhabditina</taxon>
        <taxon>Rhabditomorpha</taxon>
        <taxon>Strongyloidea</taxon>
        <taxon>Metastrongylidae</taxon>
        <taxon>Dictyocaulus</taxon>
    </lineage>
</organism>
<sequence>MEGGGRRSSQVALAPVNGSFLPILLNDTPVYSFRSRDSLNVIIFLTNLHEETKAFCSLSSSPHPVLIDSLGHLASFAKVMSLITEEEPRAMTNRYSPTTNMTNANQLDRRELLLFIGIYTFCVIFLVCMYEFLMPVFNNPNYPYYNNVPDYTFRKRTNQ</sequence>
<keyword evidence="1" id="KW-0472">Membrane</keyword>
<dbReference type="EMBL" id="KN716661">
    <property type="protein sequence ID" value="KJH42471.1"/>
    <property type="molecule type" value="Genomic_DNA"/>
</dbReference>
<evidence type="ECO:0000256" key="1">
    <source>
        <dbReference type="SAM" id="Phobius"/>
    </source>
</evidence>
<evidence type="ECO:0000313" key="3">
    <source>
        <dbReference type="Proteomes" id="UP000053766"/>
    </source>
</evidence>
<gene>
    <name evidence="2" type="ORF">DICVIV_11529</name>
</gene>
<name>A0A0D8XJG3_DICVI</name>
<proteinExistence type="predicted"/>
<dbReference type="OrthoDB" id="5852655at2759"/>
<evidence type="ECO:0000313" key="2">
    <source>
        <dbReference type="EMBL" id="KJH42471.1"/>
    </source>
</evidence>
<keyword evidence="3" id="KW-1185">Reference proteome</keyword>
<accession>A0A0D8XJG3</accession>
<feature type="transmembrane region" description="Helical" evidence="1">
    <location>
        <begin position="112"/>
        <end position="133"/>
    </location>
</feature>
<dbReference type="AlphaFoldDB" id="A0A0D8XJG3"/>